<dbReference type="PANTHER" id="PTHR35272">
    <property type="entry name" value="THIOL:DISULFIDE INTERCHANGE PROTEIN DSBC-RELATED"/>
    <property type="match status" value="1"/>
</dbReference>
<evidence type="ECO:0000256" key="4">
    <source>
        <dbReference type="ARBA" id="ARBA00022764"/>
    </source>
</evidence>
<evidence type="ECO:0000256" key="3">
    <source>
        <dbReference type="ARBA" id="ARBA00022729"/>
    </source>
</evidence>
<dbReference type="EMBL" id="FO704551">
    <property type="protein sequence ID" value="CDG20410.1"/>
    <property type="molecule type" value="Genomic_DNA"/>
</dbReference>
<comment type="subcellular location">
    <subcellularLocation>
        <location evidence="1 7">Periplasm</location>
    </subcellularLocation>
</comment>
<dbReference type="Gene3D" id="3.10.450.70">
    <property type="entry name" value="Disulphide bond isomerase, DsbC/G, N-terminal"/>
    <property type="match status" value="1"/>
</dbReference>
<accession>A0A068R2Q9</accession>
<dbReference type="InterPro" id="IPR051470">
    <property type="entry name" value="Thiol:disulfide_interchange"/>
</dbReference>
<dbReference type="SUPFAM" id="SSF54423">
    <property type="entry name" value="DsbC/DsbG N-terminal domain-like"/>
    <property type="match status" value="1"/>
</dbReference>
<dbReference type="InterPro" id="IPR009094">
    <property type="entry name" value="DiS-bond_isomerase_DsbC/G_N_sf"/>
</dbReference>
<dbReference type="KEGG" id="xpo:XPG1_0755"/>
<evidence type="ECO:0000259" key="8">
    <source>
        <dbReference type="PROSITE" id="PS51352"/>
    </source>
</evidence>
<dbReference type="Gene3D" id="3.40.30.10">
    <property type="entry name" value="Glutaredoxin"/>
    <property type="match status" value="1"/>
</dbReference>
<dbReference type="Pfam" id="PF10411">
    <property type="entry name" value="DsbC_N"/>
    <property type="match status" value="1"/>
</dbReference>
<feature type="signal peptide" evidence="7">
    <location>
        <begin position="1"/>
        <end position="21"/>
    </location>
</feature>
<keyword evidence="6 7" id="KW-0676">Redox-active center</keyword>
<evidence type="ECO:0000256" key="7">
    <source>
        <dbReference type="RuleBase" id="RU364038"/>
    </source>
</evidence>
<evidence type="ECO:0000256" key="6">
    <source>
        <dbReference type="ARBA" id="ARBA00023284"/>
    </source>
</evidence>
<dbReference type="InterPro" id="IPR013766">
    <property type="entry name" value="Thioredoxin_domain"/>
</dbReference>
<keyword evidence="10" id="KW-1185">Reference proteome</keyword>
<dbReference type="NCBIfam" id="NF008129">
    <property type="entry name" value="PRK10877.1"/>
    <property type="match status" value="1"/>
</dbReference>
<dbReference type="Proteomes" id="UP000032735">
    <property type="component" value="Chromosome"/>
</dbReference>
<name>A0A068R2Q9_9GAMM</name>
<keyword evidence="4 7" id="KW-0574">Periplasm</keyword>
<evidence type="ECO:0000313" key="9">
    <source>
        <dbReference type="EMBL" id="CDG20410.1"/>
    </source>
</evidence>
<feature type="domain" description="Thioredoxin" evidence="8">
    <location>
        <begin position="61"/>
        <end position="233"/>
    </location>
</feature>
<feature type="chain" id="PRO_5010003640" description="Thiol:disulfide interchange protein" evidence="7">
    <location>
        <begin position="22"/>
        <end position="233"/>
    </location>
</feature>
<evidence type="ECO:0000256" key="5">
    <source>
        <dbReference type="ARBA" id="ARBA00023157"/>
    </source>
</evidence>
<comment type="similarity">
    <text evidence="2 7">Belongs to the thioredoxin family. DsbC subfamily.</text>
</comment>
<protein>
    <recommendedName>
        <fullName evidence="7">Thiol:disulfide interchange protein</fullName>
    </recommendedName>
</protein>
<dbReference type="CDD" id="cd03020">
    <property type="entry name" value="DsbA_DsbC_DsbG"/>
    <property type="match status" value="1"/>
</dbReference>
<dbReference type="InterPro" id="IPR033954">
    <property type="entry name" value="DiS-bond_Isoase_DsbC/G"/>
</dbReference>
<dbReference type="STRING" id="1354304.XPG1_0755"/>
<dbReference type="OrthoDB" id="12976at2"/>
<evidence type="ECO:0000256" key="1">
    <source>
        <dbReference type="ARBA" id="ARBA00004418"/>
    </source>
</evidence>
<organism evidence="9 10">
    <name type="scientific">Xenorhabdus poinarii G6</name>
    <dbReference type="NCBI Taxonomy" id="1354304"/>
    <lineage>
        <taxon>Bacteria</taxon>
        <taxon>Pseudomonadati</taxon>
        <taxon>Pseudomonadota</taxon>
        <taxon>Gammaproteobacteria</taxon>
        <taxon>Enterobacterales</taxon>
        <taxon>Morganellaceae</taxon>
        <taxon>Xenorhabdus</taxon>
    </lineage>
</organism>
<sequence length="233" mass="25706">MKKIVFCLSLLLTAVASNAFAGESEINHSLSKMGIKAESITPSPIRDMSAVLTENGMFYLSNDGKYLLKGSLYDLSGEIPHNVSNQILIKKLAAFKDQMITYQAPKEKYVVTVFTDISCGYCHKLHENMQEYNKLGITVRYLAFPRHGVHSQSGKDMQSVWCSATPNKSLNAAFKGDTISPIKSCKIDIENHVRLGLQFGVQGTPAIIMNDGSMLPGYLSPEDLLAMLQKHAE</sequence>
<evidence type="ECO:0000256" key="2">
    <source>
        <dbReference type="ARBA" id="ARBA00009813"/>
    </source>
</evidence>
<comment type="function">
    <text evidence="7">Required for disulfide bond formation in some periplasmic proteins. Acts by transferring its disulfide bond to other proteins and is reduced in the process.</text>
</comment>
<dbReference type="InterPro" id="IPR012336">
    <property type="entry name" value="Thioredoxin-like_fold"/>
</dbReference>
<gene>
    <name evidence="9" type="primary">dsbC</name>
    <name evidence="9" type="ORF">XPG1_0755</name>
</gene>
<dbReference type="AlphaFoldDB" id="A0A068R2Q9"/>
<dbReference type="InterPro" id="IPR036249">
    <property type="entry name" value="Thioredoxin-like_sf"/>
</dbReference>
<dbReference type="SUPFAM" id="SSF52833">
    <property type="entry name" value="Thioredoxin-like"/>
    <property type="match status" value="1"/>
</dbReference>
<reference evidence="9 10" key="1">
    <citation type="submission" date="2013-07" db="EMBL/GenBank/DDBJ databases">
        <authorList>
            <person name="Genoscope - CEA"/>
        </authorList>
    </citation>
    <scope>NUCLEOTIDE SEQUENCE [LARGE SCALE GENOMIC DNA]</scope>
    <source>
        <strain evidence="9 10">G6</strain>
    </source>
</reference>
<dbReference type="RefSeq" id="WP_045957839.1">
    <property type="nucleotide sequence ID" value="NZ_FO704551.1"/>
</dbReference>
<dbReference type="Pfam" id="PF13098">
    <property type="entry name" value="Thioredoxin_2"/>
    <property type="match status" value="1"/>
</dbReference>
<dbReference type="PROSITE" id="PS51352">
    <property type="entry name" value="THIOREDOXIN_2"/>
    <property type="match status" value="1"/>
</dbReference>
<keyword evidence="3 7" id="KW-0732">Signal</keyword>
<dbReference type="InterPro" id="IPR018950">
    <property type="entry name" value="DiS-bond_isomerase_DsbC/G_N"/>
</dbReference>
<evidence type="ECO:0000313" key="10">
    <source>
        <dbReference type="Proteomes" id="UP000032735"/>
    </source>
</evidence>
<dbReference type="GO" id="GO:0042597">
    <property type="term" value="C:periplasmic space"/>
    <property type="evidence" value="ECO:0007669"/>
    <property type="project" value="UniProtKB-SubCell"/>
</dbReference>
<keyword evidence="5" id="KW-1015">Disulfide bond</keyword>
<dbReference type="HOGENOM" id="CLU_083593_0_0_6"/>
<proteinExistence type="inferred from homology"/>
<dbReference type="PANTHER" id="PTHR35272:SF3">
    <property type="entry name" value="THIOL:DISULFIDE INTERCHANGE PROTEIN DSBC"/>
    <property type="match status" value="1"/>
</dbReference>